<evidence type="ECO:0000313" key="1">
    <source>
        <dbReference type="EMBL" id="KTB43666.1"/>
    </source>
</evidence>
<comment type="caution">
    <text evidence="1">The sequence shown here is derived from an EMBL/GenBank/DDBJ whole genome shotgun (WGS) entry which is preliminary data.</text>
</comment>
<name>A0A0W0G523_MONRR</name>
<reference evidence="1 2" key="1">
    <citation type="submission" date="2015-12" db="EMBL/GenBank/DDBJ databases">
        <title>Draft genome sequence of Moniliophthora roreri, the causal agent of frosty pod rot of cacao.</title>
        <authorList>
            <person name="Aime M.C."/>
            <person name="Diaz-Valderrama J.R."/>
            <person name="Kijpornyongpan T."/>
            <person name="Phillips-Mora W."/>
        </authorList>
    </citation>
    <scope>NUCLEOTIDE SEQUENCE [LARGE SCALE GENOMIC DNA]</scope>
    <source>
        <strain evidence="1 2">MCA 2952</strain>
    </source>
</reference>
<organism evidence="1 2">
    <name type="scientific">Moniliophthora roreri</name>
    <name type="common">Frosty pod rot fungus</name>
    <name type="synonym">Monilia roreri</name>
    <dbReference type="NCBI Taxonomy" id="221103"/>
    <lineage>
        <taxon>Eukaryota</taxon>
        <taxon>Fungi</taxon>
        <taxon>Dikarya</taxon>
        <taxon>Basidiomycota</taxon>
        <taxon>Agaricomycotina</taxon>
        <taxon>Agaricomycetes</taxon>
        <taxon>Agaricomycetidae</taxon>
        <taxon>Agaricales</taxon>
        <taxon>Marasmiineae</taxon>
        <taxon>Marasmiaceae</taxon>
        <taxon>Moniliophthora</taxon>
    </lineage>
</organism>
<evidence type="ECO:0000313" key="2">
    <source>
        <dbReference type="Proteomes" id="UP000054988"/>
    </source>
</evidence>
<sequence length="159" mass="17399">MDSSGLPCCLRSTNVLHKRLDFEFKQLARSINKRLHDHTYPKPDKSLITAQLPEDVSSAYRMAFTRTILICLSSSASTSFRAIFANSQALSRPFVPPPTPNRTHISFTLSIQLAAAPDSALMATLPTTVGALQSLGTSKAVYDEGRNEEMVVDAGKSER</sequence>
<dbReference type="Proteomes" id="UP000054988">
    <property type="component" value="Unassembled WGS sequence"/>
</dbReference>
<proteinExistence type="predicted"/>
<dbReference type="EMBL" id="LATX01001120">
    <property type="protein sequence ID" value="KTB43666.1"/>
    <property type="molecule type" value="Genomic_DNA"/>
</dbReference>
<gene>
    <name evidence="1" type="ORF">WG66_3757</name>
</gene>
<protein>
    <submittedName>
        <fullName evidence="1">Uncharacterized protein</fullName>
    </submittedName>
</protein>
<accession>A0A0W0G523</accession>
<dbReference type="AlphaFoldDB" id="A0A0W0G523"/>